<organism evidence="1 2">
    <name type="scientific">Pedobacter quisquiliarum</name>
    <dbReference type="NCBI Taxonomy" id="1834438"/>
    <lineage>
        <taxon>Bacteria</taxon>
        <taxon>Pseudomonadati</taxon>
        <taxon>Bacteroidota</taxon>
        <taxon>Sphingobacteriia</taxon>
        <taxon>Sphingobacteriales</taxon>
        <taxon>Sphingobacteriaceae</taxon>
        <taxon>Pedobacter</taxon>
    </lineage>
</organism>
<dbReference type="RefSeq" id="WP_188627520.1">
    <property type="nucleotide sequence ID" value="NZ_BMIL01000010.1"/>
</dbReference>
<name>A0A916UGD2_9SPHI</name>
<reference evidence="1" key="1">
    <citation type="journal article" date="2014" name="Int. J. Syst. Evol. Microbiol.">
        <title>Complete genome sequence of Corynebacterium casei LMG S-19264T (=DSM 44701T), isolated from a smear-ripened cheese.</title>
        <authorList>
            <consortium name="US DOE Joint Genome Institute (JGI-PGF)"/>
            <person name="Walter F."/>
            <person name="Albersmeier A."/>
            <person name="Kalinowski J."/>
            <person name="Ruckert C."/>
        </authorList>
    </citation>
    <scope>NUCLEOTIDE SEQUENCE</scope>
    <source>
        <strain evidence="1">CGMCC 1.15343</strain>
    </source>
</reference>
<keyword evidence="2" id="KW-1185">Reference proteome</keyword>
<sequence>MARVKVKSGDIYQIVLPNDLGFAYAKCINLLEINPDARYPILIRVYNYRSALPQPLKKFIAKELILCPLLIAGILPSINSGTWKLVGNTPLQEEDIVIPHYKRGEPDEDPIEWFCVFNADISKKIKSEFENVKHLETIGATGSALVGTKIAMALLLDEGKRVEDYFKLDEYFEKEYYKQVTTIPAYYKQPEIMRGKAIES</sequence>
<dbReference type="EMBL" id="BMIL01000010">
    <property type="protein sequence ID" value="GGC72612.1"/>
    <property type="molecule type" value="Genomic_DNA"/>
</dbReference>
<evidence type="ECO:0008006" key="3">
    <source>
        <dbReference type="Google" id="ProtNLM"/>
    </source>
</evidence>
<accession>A0A916UGD2</accession>
<dbReference type="AlphaFoldDB" id="A0A916UGD2"/>
<reference evidence="1" key="2">
    <citation type="submission" date="2020-09" db="EMBL/GenBank/DDBJ databases">
        <authorList>
            <person name="Sun Q."/>
            <person name="Zhou Y."/>
        </authorList>
    </citation>
    <scope>NUCLEOTIDE SEQUENCE</scope>
    <source>
        <strain evidence="1">CGMCC 1.15343</strain>
    </source>
</reference>
<comment type="caution">
    <text evidence="1">The sequence shown here is derived from an EMBL/GenBank/DDBJ whole genome shotgun (WGS) entry which is preliminary data.</text>
</comment>
<evidence type="ECO:0000313" key="1">
    <source>
        <dbReference type="EMBL" id="GGC72612.1"/>
    </source>
</evidence>
<gene>
    <name evidence="1" type="ORF">GCM10011387_27650</name>
</gene>
<dbReference type="Pfam" id="PF15428">
    <property type="entry name" value="Imm26"/>
    <property type="match status" value="1"/>
</dbReference>
<dbReference type="Proteomes" id="UP000651668">
    <property type="component" value="Unassembled WGS sequence"/>
</dbReference>
<evidence type="ECO:0000313" key="2">
    <source>
        <dbReference type="Proteomes" id="UP000651668"/>
    </source>
</evidence>
<dbReference type="InterPro" id="IPR029278">
    <property type="entry name" value="Imm26"/>
</dbReference>
<protein>
    <recommendedName>
        <fullName evidence="3">Immunity protein 26</fullName>
    </recommendedName>
</protein>
<proteinExistence type="predicted"/>